<feature type="region of interest" description="Disordered" evidence="1">
    <location>
        <begin position="31"/>
        <end position="55"/>
    </location>
</feature>
<accession>A0A178MC19</accession>
<dbReference type="RefSeq" id="WP_066786911.1">
    <property type="nucleotide sequence ID" value="NZ_LWQS01000049.1"/>
</dbReference>
<dbReference type="OrthoDB" id="148878at2"/>
<keyword evidence="4" id="KW-1185">Reference proteome</keyword>
<dbReference type="PANTHER" id="PTHR38008">
    <property type="entry name" value="HEMOLYSIN-RELATED"/>
    <property type="match status" value="1"/>
</dbReference>
<reference evidence="3 4" key="1">
    <citation type="submission" date="2016-04" db="EMBL/GenBank/DDBJ databases">
        <title>Chloroflexus islandicus sp. nov., a thermophilic filamentous anoxygenic phototrophic bacterium from geyser Strokkur (Iceland).</title>
        <authorList>
            <person name="Gaisin V.A."/>
            <person name="Kalashnikov A.M."/>
            <person name="Sukhacheva M.V."/>
            <person name="Grouzdev D.S."/>
            <person name="Ivanov T.M."/>
            <person name="Kuznetsov B."/>
            <person name="Gorlenko V.M."/>
        </authorList>
    </citation>
    <scope>NUCLEOTIDE SEQUENCE [LARGE SCALE GENOMIC DNA]</scope>
    <source>
        <strain evidence="4">isl-2</strain>
    </source>
</reference>
<sequence>MHTLSSRLTSFARFAMGLVLSVTIAGCTQPATGSPTPAATAVQPSPQRPPTATPVAGLANPASTYCIEQGGQLEIQSTEGGQIGVCRFSDGTVCEEWAFFRGECRPGERYDLPQTAPTEAAANPLREVFAAMRASLPANAFAQFAAQPLRTTDGRQLWMVYSSGMRNFDLTPPVPHVIALFEEAGGSWRELDRATLANPDAEIDYLGDVQQVTIVPGEIWIQIEGGMGAHGGSYYLYRFTGQMLQLELAASAPSPGVGRIEDLNGDGVNEVVLNRSEPYIFCYACGVYYPFYQVYTWQNDKLVALAISELTADQAAPFADLNQQAVAFAQADLWSDALAAINAAVAQAGAADPPTAAGSLRWNQRLIQLIHDAQREAVADSAYPLINHVFYGDYAGAVDLMRNYAPSDIFNPASPLIAGTVADGWQSELSTYLRKETERALAVSPDWAAIYFIQAWGRFLADPADPAIGDDLKQAAALAPDDRLFAETAAWWAAR</sequence>
<protein>
    <recommendedName>
        <fullName evidence="5">DUF333 domain-containing protein</fullName>
    </recommendedName>
</protein>
<evidence type="ECO:0000313" key="3">
    <source>
        <dbReference type="EMBL" id="OAN46076.1"/>
    </source>
</evidence>
<dbReference type="Proteomes" id="UP000078287">
    <property type="component" value="Unassembled WGS sequence"/>
</dbReference>
<dbReference type="AlphaFoldDB" id="A0A178MC19"/>
<organism evidence="3 4">
    <name type="scientific">Chloroflexus islandicus</name>
    <dbReference type="NCBI Taxonomy" id="1707952"/>
    <lineage>
        <taxon>Bacteria</taxon>
        <taxon>Bacillati</taxon>
        <taxon>Chloroflexota</taxon>
        <taxon>Chloroflexia</taxon>
        <taxon>Chloroflexales</taxon>
        <taxon>Chloroflexineae</taxon>
        <taxon>Chloroflexaceae</taxon>
        <taxon>Chloroflexus</taxon>
    </lineage>
</organism>
<feature type="compositionally biased region" description="Low complexity" evidence="1">
    <location>
        <begin position="31"/>
        <end position="41"/>
    </location>
</feature>
<feature type="chain" id="PRO_5008091833" description="DUF333 domain-containing protein" evidence="2">
    <location>
        <begin position="34"/>
        <end position="495"/>
    </location>
</feature>
<feature type="signal peptide" evidence="2">
    <location>
        <begin position="1"/>
        <end position="33"/>
    </location>
</feature>
<keyword evidence="2" id="KW-0732">Signal</keyword>
<dbReference type="EMBL" id="LWQS01000049">
    <property type="protein sequence ID" value="OAN46076.1"/>
    <property type="molecule type" value="Genomic_DNA"/>
</dbReference>
<dbReference type="PROSITE" id="PS51257">
    <property type="entry name" value="PROKAR_LIPOPROTEIN"/>
    <property type="match status" value="1"/>
</dbReference>
<comment type="caution">
    <text evidence="3">The sequence shown here is derived from an EMBL/GenBank/DDBJ whole genome shotgun (WGS) entry which is preliminary data.</text>
</comment>
<dbReference type="STRING" id="1707952.A6A03_01680"/>
<dbReference type="Pfam" id="PF03891">
    <property type="entry name" value="DUF333"/>
    <property type="match status" value="1"/>
</dbReference>
<dbReference type="InterPro" id="IPR005590">
    <property type="entry name" value="DUF333"/>
</dbReference>
<name>A0A178MC19_9CHLR</name>
<proteinExistence type="predicted"/>
<evidence type="ECO:0008006" key="5">
    <source>
        <dbReference type="Google" id="ProtNLM"/>
    </source>
</evidence>
<evidence type="ECO:0000313" key="4">
    <source>
        <dbReference type="Proteomes" id="UP000078287"/>
    </source>
</evidence>
<dbReference type="PANTHER" id="PTHR38008:SF2">
    <property type="entry name" value="HEMOLYSIN"/>
    <property type="match status" value="1"/>
</dbReference>
<evidence type="ECO:0000256" key="2">
    <source>
        <dbReference type="SAM" id="SignalP"/>
    </source>
</evidence>
<evidence type="ECO:0000256" key="1">
    <source>
        <dbReference type="SAM" id="MobiDB-lite"/>
    </source>
</evidence>
<gene>
    <name evidence="3" type="ORF">A6A03_01680</name>
</gene>